<dbReference type="HOGENOM" id="CLU_044992_0_0_0"/>
<keyword evidence="3" id="KW-1185">Reference proteome</keyword>
<name>C5CFT9_KOSOT</name>
<dbReference type="EMBL" id="CP001634">
    <property type="protein sequence ID" value="ACR80433.1"/>
    <property type="molecule type" value="Genomic_DNA"/>
</dbReference>
<evidence type="ECO:0000259" key="1">
    <source>
        <dbReference type="SMART" id="SM00460"/>
    </source>
</evidence>
<dbReference type="RefSeq" id="WP_015869077.1">
    <property type="nucleotide sequence ID" value="NC_012785.1"/>
</dbReference>
<dbReference type="Pfam" id="PF01841">
    <property type="entry name" value="Transglut_core"/>
    <property type="match status" value="1"/>
</dbReference>
<reference evidence="2 3" key="1">
    <citation type="submission" date="2009-06" db="EMBL/GenBank/DDBJ databases">
        <title>Complete sequence of Thermotogales bacterium TBF 19.5.1.</title>
        <authorList>
            <consortium name="US DOE Joint Genome Institute"/>
            <person name="Lucas S."/>
            <person name="Copeland A."/>
            <person name="Lapidus A."/>
            <person name="Glavina del Rio T."/>
            <person name="Tice H."/>
            <person name="Bruce D."/>
            <person name="Goodwin L."/>
            <person name="Pitluck S."/>
            <person name="Chertkov O."/>
            <person name="Brettin T."/>
            <person name="Detter J.C."/>
            <person name="Han C."/>
            <person name="Schmutz J."/>
            <person name="Larimer F."/>
            <person name="Land M."/>
            <person name="Hauser L."/>
            <person name="Kyrpides N."/>
            <person name="Ovchinnikova G."/>
            <person name="Noll K."/>
        </authorList>
    </citation>
    <scope>NUCLEOTIDE SEQUENCE [LARGE SCALE GENOMIC DNA]</scope>
    <source>
        <strain evidence="3">ATCC BAA-1733 / DSM 21960 / TBF 19.5.1</strain>
    </source>
</reference>
<feature type="domain" description="Transglutaminase-like" evidence="1">
    <location>
        <begin position="312"/>
        <end position="373"/>
    </location>
</feature>
<dbReference type="PANTHER" id="PTHR38339">
    <property type="entry name" value="TRANSGLUTAMINASE DOMAIN PROTEIN"/>
    <property type="match status" value="1"/>
</dbReference>
<dbReference type="AlphaFoldDB" id="C5CFT9"/>
<organism evidence="2 3">
    <name type="scientific">Kosmotoga olearia (strain ATCC BAA-1733 / DSM 21960 / TBF 19.5.1)</name>
    <dbReference type="NCBI Taxonomy" id="521045"/>
    <lineage>
        <taxon>Bacteria</taxon>
        <taxon>Thermotogati</taxon>
        <taxon>Thermotogota</taxon>
        <taxon>Thermotogae</taxon>
        <taxon>Kosmotogales</taxon>
        <taxon>Kosmotogaceae</taxon>
        <taxon>Kosmotoga</taxon>
    </lineage>
</organism>
<dbReference type="PANTHER" id="PTHR38339:SF1">
    <property type="entry name" value="TRANSGLUTAMINASE-LIKE DOMAIN-CONTAINING PROTEIN"/>
    <property type="match status" value="1"/>
</dbReference>
<accession>C5CFT9</accession>
<dbReference type="STRING" id="521045.Kole_1747"/>
<dbReference type="SMART" id="SM00460">
    <property type="entry name" value="TGc"/>
    <property type="match status" value="1"/>
</dbReference>
<proteinExistence type="predicted"/>
<sequence>MNFLVVPLFEELKREETLGNFKKAKNMISERLDSSSLPSLLRKRLEFELERIDRVIKNYPFTEEAAKKKLFDSIKDFSEEEYMMLMDKGILDYIIIEGEKRFEERFFENLVFALQEYKSRVKQNEKLKKAREILHKRIEALLAGDKPKTYRVTAEIKVSPKLEKIRGKKVRCWLPFPKVEAQVIEAKLLETSHSEYFIAPNEAPHRTIYMEDELRDGLEFRVRFEYVIREQFNSIDPEKVKTSFVPKFSEYLLEEPPHIVFTPYLKNLTEEIVGDELNPYLRAKKIYEWITHNVRYSYMHPYALYENIPMFVATNLKGDCGAQAVLFITMCRIAGIPARWQSGWYANPIFASPHDWTMFYVEPYGWLPADLSFGGIRTDKPEEISKFYFGNLDAFRMVANSKFMADFQPAKNFWRSDPYDNQVGELETELENIYNDAFTYEMKVLSFEEI</sequence>
<dbReference type="Gene3D" id="3.10.620.30">
    <property type="match status" value="1"/>
</dbReference>
<dbReference type="OrthoDB" id="9804872at2"/>
<dbReference type="SUPFAM" id="SSF54001">
    <property type="entry name" value="Cysteine proteinases"/>
    <property type="match status" value="1"/>
</dbReference>
<evidence type="ECO:0000313" key="2">
    <source>
        <dbReference type="EMBL" id="ACR80433.1"/>
    </source>
</evidence>
<dbReference type="KEGG" id="kol:Kole_1747"/>
<reference evidence="2 3" key="2">
    <citation type="journal article" date="2011" name="J. Bacteriol.">
        <title>Genome Sequence of Kosmotoga olearia Strain TBF 19.5.1, a Thermophilic Bacterium with a Wide Growth Temperature Range, Isolated from the Troll B Oil Platform in the North Sea.</title>
        <authorList>
            <person name="Swithers K.S."/>
            <person name="Dipippo J.L."/>
            <person name="Bruce D.C."/>
            <person name="Detter C."/>
            <person name="Tapia R."/>
            <person name="Han S."/>
            <person name="Goodwin L.A."/>
            <person name="Han J."/>
            <person name="Woyke T."/>
            <person name="Pitluck S."/>
            <person name="Pennacchio L."/>
            <person name="Nolan M."/>
            <person name="Mikhailova N."/>
            <person name="Land M.L."/>
            <person name="Nesbo C.L."/>
            <person name="Gogarten J.P."/>
            <person name="Noll K.M."/>
        </authorList>
    </citation>
    <scope>NUCLEOTIDE SEQUENCE [LARGE SCALE GENOMIC DNA]</scope>
    <source>
        <strain evidence="3">ATCC BAA-1733 / DSM 21960 / TBF 19.5.1</strain>
    </source>
</reference>
<gene>
    <name evidence="2" type="ordered locus">Kole_1747</name>
</gene>
<dbReference type="Proteomes" id="UP000002382">
    <property type="component" value="Chromosome"/>
</dbReference>
<dbReference type="InterPro" id="IPR002931">
    <property type="entry name" value="Transglutaminase-like"/>
</dbReference>
<dbReference type="InterPro" id="IPR038765">
    <property type="entry name" value="Papain-like_cys_pep_sf"/>
</dbReference>
<dbReference type="eggNOG" id="COG1305">
    <property type="taxonomic scope" value="Bacteria"/>
</dbReference>
<evidence type="ECO:0000313" key="3">
    <source>
        <dbReference type="Proteomes" id="UP000002382"/>
    </source>
</evidence>
<protein>
    <submittedName>
        <fullName evidence="2">Transglutaminase domain protein</fullName>
    </submittedName>
</protein>